<dbReference type="Pfam" id="PF00107">
    <property type="entry name" value="ADH_zinc_N"/>
    <property type="match status" value="1"/>
</dbReference>
<dbReference type="PANTHER" id="PTHR45348:SF2">
    <property type="entry name" value="ZINC-TYPE ALCOHOL DEHYDROGENASE-LIKE PROTEIN C2E1P3.01"/>
    <property type="match status" value="1"/>
</dbReference>
<dbReference type="SUPFAM" id="SSF51735">
    <property type="entry name" value="NAD(P)-binding Rossmann-fold domains"/>
    <property type="match status" value="1"/>
</dbReference>
<comment type="caution">
    <text evidence="4">The sequence shown here is derived from an EMBL/GenBank/DDBJ whole genome shotgun (WGS) entry which is preliminary data.</text>
</comment>
<dbReference type="Pfam" id="PF08240">
    <property type="entry name" value="ADH_N"/>
    <property type="match status" value="1"/>
</dbReference>
<dbReference type="EMBL" id="NCSJ02000304">
    <property type="protein sequence ID" value="RFU25788.1"/>
    <property type="molecule type" value="Genomic_DNA"/>
</dbReference>
<feature type="domain" description="Enoyl reductase (ER)" evidence="3">
    <location>
        <begin position="12"/>
        <end position="283"/>
    </location>
</feature>
<dbReference type="InterPro" id="IPR011032">
    <property type="entry name" value="GroES-like_sf"/>
</dbReference>
<dbReference type="Gene3D" id="3.40.50.720">
    <property type="entry name" value="NAD(P)-binding Rossmann-like Domain"/>
    <property type="match status" value="1"/>
</dbReference>
<dbReference type="InterPro" id="IPR036291">
    <property type="entry name" value="NAD(P)-bd_dom_sf"/>
</dbReference>
<organism evidence="4 5">
    <name type="scientific">Scytalidium lignicola</name>
    <name type="common">Hyphomycete</name>
    <dbReference type="NCBI Taxonomy" id="5539"/>
    <lineage>
        <taxon>Eukaryota</taxon>
        <taxon>Fungi</taxon>
        <taxon>Dikarya</taxon>
        <taxon>Ascomycota</taxon>
        <taxon>Pezizomycotina</taxon>
        <taxon>Leotiomycetes</taxon>
        <taxon>Leotiomycetes incertae sedis</taxon>
        <taxon>Scytalidium</taxon>
    </lineage>
</organism>
<dbReference type="PANTHER" id="PTHR45348">
    <property type="entry name" value="HYPOTHETICAL OXIDOREDUCTASE (EUROFUNG)"/>
    <property type="match status" value="1"/>
</dbReference>
<dbReference type="Proteomes" id="UP000258309">
    <property type="component" value="Unassembled WGS sequence"/>
</dbReference>
<keyword evidence="2" id="KW-0560">Oxidoreductase</keyword>
<reference evidence="4 5" key="1">
    <citation type="submission" date="2018-05" db="EMBL/GenBank/DDBJ databases">
        <title>Draft genome sequence of Scytalidium lignicola DSM 105466, a ubiquitous saprotrophic fungus.</title>
        <authorList>
            <person name="Buettner E."/>
            <person name="Gebauer A.M."/>
            <person name="Hofrichter M."/>
            <person name="Liers C."/>
            <person name="Kellner H."/>
        </authorList>
    </citation>
    <scope>NUCLEOTIDE SEQUENCE [LARGE SCALE GENOMIC DNA]</scope>
    <source>
        <strain evidence="4 5">DSM 105466</strain>
    </source>
</reference>
<feature type="non-terminal residue" evidence="4">
    <location>
        <position position="1"/>
    </location>
</feature>
<keyword evidence="5" id="KW-1185">Reference proteome</keyword>
<accession>A0A3E2GXF9</accession>
<proteinExistence type="inferred from homology"/>
<dbReference type="SMART" id="SM00829">
    <property type="entry name" value="PKS_ER"/>
    <property type="match status" value="1"/>
</dbReference>
<dbReference type="OMA" id="VQIHACA"/>
<dbReference type="InterPro" id="IPR013149">
    <property type="entry name" value="ADH-like_C"/>
</dbReference>
<dbReference type="OrthoDB" id="10257049at2759"/>
<evidence type="ECO:0000256" key="2">
    <source>
        <dbReference type="ARBA" id="ARBA00023002"/>
    </source>
</evidence>
<dbReference type="InterPro" id="IPR013154">
    <property type="entry name" value="ADH-like_N"/>
</dbReference>
<evidence type="ECO:0000256" key="1">
    <source>
        <dbReference type="ARBA" id="ARBA00008072"/>
    </source>
</evidence>
<dbReference type="AlphaFoldDB" id="A0A3E2GXF9"/>
<gene>
    <name evidence="4" type="ORF">B7463_g10552</name>
</gene>
<dbReference type="SUPFAM" id="SSF50129">
    <property type="entry name" value="GroES-like"/>
    <property type="match status" value="1"/>
</dbReference>
<dbReference type="STRING" id="5539.A0A3E2GXF9"/>
<evidence type="ECO:0000313" key="4">
    <source>
        <dbReference type="EMBL" id="RFU25788.1"/>
    </source>
</evidence>
<dbReference type="InterPro" id="IPR047122">
    <property type="entry name" value="Trans-enoyl_RdTase-like"/>
</dbReference>
<dbReference type="Gene3D" id="3.90.180.10">
    <property type="entry name" value="Medium-chain alcohol dehydrogenases, catalytic domain"/>
    <property type="match status" value="1"/>
</dbReference>
<dbReference type="CDD" id="cd08249">
    <property type="entry name" value="enoyl_reductase_like"/>
    <property type="match status" value="1"/>
</dbReference>
<dbReference type="GO" id="GO:0016651">
    <property type="term" value="F:oxidoreductase activity, acting on NAD(P)H"/>
    <property type="evidence" value="ECO:0007669"/>
    <property type="project" value="InterPro"/>
</dbReference>
<protein>
    <recommendedName>
        <fullName evidence="3">Enoyl reductase (ER) domain-containing protein</fullName>
    </recommendedName>
</protein>
<name>A0A3E2GXF9_SCYLI</name>
<comment type="similarity">
    <text evidence="1">Belongs to the zinc-containing alcohol dehydrogenase family.</text>
</comment>
<evidence type="ECO:0000259" key="3">
    <source>
        <dbReference type="SMART" id="SM00829"/>
    </source>
</evidence>
<evidence type="ECO:0000313" key="5">
    <source>
        <dbReference type="Proteomes" id="UP000258309"/>
    </source>
</evidence>
<dbReference type="InterPro" id="IPR020843">
    <property type="entry name" value="ER"/>
</dbReference>
<feature type="non-terminal residue" evidence="4">
    <location>
        <position position="344"/>
    </location>
</feature>
<sequence>MSQNASILTALGSPLEIQKRDIPSPGPHQLLVKNHAIALNPVDHMMINTGYFVQSYPAIIGTDIAGTVESVGPEVTRFKKGDRVAGFACSIGTGDPNEGAYQEYSLLQDNTTTKITDSITYEQGAMLPMSVATSGVAIFLKQNIPRATSPSPQPGIYLVWGAASSIGTGAVQIARRLGFTVFATASPKHHAYIKKLGASEVFDYHDPNVEQAIVAAAKATGKPITHAFTAVTKDGAAPLAAKILAHFTGGSTGPIKLCTSLAWPAEEKLPEGIELSQTLAFLIGTENKEFGAWLFNDFLEGGLQSGEYVPSPEVEVVAGGLSGLSAGLDKLMAGVSGKKLMVTL</sequence>